<dbReference type="RefSeq" id="WP_175527250.1">
    <property type="nucleotide sequence ID" value="NZ_FOND01000008.1"/>
</dbReference>
<dbReference type="PRINTS" id="PR00455">
    <property type="entry name" value="HTHTETR"/>
</dbReference>
<dbReference type="PANTHER" id="PTHR30055">
    <property type="entry name" value="HTH-TYPE TRANSCRIPTIONAL REGULATOR RUTR"/>
    <property type="match status" value="1"/>
</dbReference>
<dbReference type="AlphaFoldDB" id="A0A1I2FHR6"/>
<evidence type="ECO:0000256" key="3">
    <source>
        <dbReference type="ARBA" id="ARBA00023163"/>
    </source>
</evidence>
<dbReference type="InterPro" id="IPR009057">
    <property type="entry name" value="Homeodomain-like_sf"/>
</dbReference>
<feature type="DNA-binding region" description="H-T-H motif" evidence="4">
    <location>
        <begin position="36"/>
        <end position="55"/>
    </location>
</feature>
<dbReference type="STRING" id="1798228.SAMN05216574_108116"/>
<dbReference type="EMBL" id="FOND01000008">
    <property type="protein sequence ID" value="SFF04962.1"/>
    <property type="molecule type" value="Genomic_DNA"/>
</dbReference>
<keyword evidence="2 4" id="KW-0238">DNA-binding</keyword>
<name>A0A1I2FHR6_9ACTN</name>
<dbReference type="Gene3D" id="1.10.10.60">
    <property type="entry name" value="Homeodomain-like"/>
    <property type="match status" value="1"/>
</dbReference>
<sequence length="189" mass="20860">MTETPDWRARRWAATHQRIYDAAIELFLEHGVEAVNVGQIARGADVSVPTFYAHYASKEHVLMQLPTAEEMHALAAALPADRPVRERLRHAAPLWFSTWSAEYRDEQLVRWKIIAGVPALRMRAAEFERATAGLLGDALAAPTGAPLPAAETVVVNAYLAAFTAGLLAWADCDGRRKLEELVDEAFDAL</sequence>
<evidence type="ECO:0000256" key="2">
    <source>
        <dbReference type="ARBA" id="ARBA00023125"/>
    </source>
</evidence>
<feature type="domain" description="HTH tetR-type" evidence="5">
    <location>
        <begin position="13"/>
        <end position="73"/>
    </location>
</feature>
<proteinExistence type="predicted"/>
<organism evidence="6 7">
    <name type="scientific">Blastococcus tunisiensis</name>
    <dbReference type="NCBI Taxonomy" id="1798228"/>
    <lineage>
        <taxon>Bacteria</taxon>
        <taxon>Bacillati</taxon>
        <taxon>Actinomycetota</taxon>
        <taxon>Actinomycetes</taxon>
        <taxon>Geodermatophilales</taxon>
        <taxon>Geodermatophilaceae</taxon>
        <taxon>Blastococcus</taxon>
    </lineage>
</organism>
<evidence type="ECO:0000259" key="5">
    <source>
        <dbReference type="PROSITE" id="PS50977"/>
    </source>
</evidence>
<dbReference type="InterPro" id="IPR050109">
    <property type="entry name" value="HTH-type_TetR-like_transc_reg"/>
</dbReference>
<dbReference type="Pfam" id="PF00440">
    <property type="entry name" value="TetR_N"/>
    <property type="match status" value="1"/>
</dbReference>
<dbReference type="Gene3D" id="1.10.357.10">
    <property type="entry name" value="Tetracycline Repressor, domain 2"/>
    <property type="match status" value="1"/>
</dbReference>
<evidence type="ECO:0000256" key="1">
    <source>
        <dbReference type="ARBA" id="ARBA00023015"/>
    </source>
</evidence>
<evidence type="ECO:0000313" key="7">
    <source>
        <dbReference type="Proteomes" id="UP000198589"/>
    </source>
</evidence>
<dbReference type="InterPro" id="IPR001647">
    <property type="entry name" value="HTH_TetR"/>
</dbReference>
<reference evidence="7" key="1">
    <citation type="submission" date="2016-10" db="EMBL/GenBank/DDBJ databases">
        <authorList>
            <person name="Varghese N."/>
            <person name="Submissions S."/>
        </authorList>
    </citation>
    <scope>NUCLEOTIDE SEQUENCE [LARGE SCALE GENOMIC DNA]</scope>
    <source>
        <strain evidence="7">DSM 46838</strain>
    </source>
</reference>
<gene>
    <name evidence="6" type="ORF">SAMN05216574_108116</name>
</gene>
<accession>A0A1I2FHR6</accession>
<keyword evidence="7" id="KW-1185">Reference proteome</keyword>
<keyword evidence="1" id="KW-0805">Transcription regulation</keyword>
<evidence type="ECO:0000256" key="4">
    <source>
        <dbReference type="PROSITE-ProRule" id="PRU00335"/>
    </source>
</evidence>
<dbReference type="PROSITE" id="PS50977">
    <property type="entry name" value="HTH_TETR_2"/>
    <property type="match status" value="1"/>
</dbReference>
<dbReference type="GO" id="GO:0000976">
    <property type="term" value="F:transcription cis-regulatory region binding"/>
    <property type="evidence" value="ECO:0007669"/>
    <property type="project" value="TreeGrafter"/>
</dbReference>
<keyword evidence="3" id="KW-0804">Transcription</keyword>
<dbReference type="PANTHER" id="PTHR30055:SF238">
    <property type="entry name" value="MYCOFACTOCIN BIOSYNTHESIS TRANSCRIPTIONAL REGULATOR MFTR-RELATED"/>
    <property type="match status" value="1"/>
</dbReference>
<dbReference type="Pfam" id="PF17754">
    <property type="entry name" value="TetR_C_14"/>
    <property type="match status" value="1"/>
</dbReference>
<protein>
    <submittedName>
        <fullName evidence="6">DNA-binding transcriptional regulator, AcrR family</fullName>
    </submittedName>
</protein>
<evidence type="ECO:0000313" key="6">
    <source>
        <dbReference type="EMBL" id="SFF04962.1"/>
    </source>
</evidence>
<dbReference type="InterPro" id="IPR041347">
    <property type="entry name" value="MftR_C"/>
</dbReference>
<dbReference type="Proteomes" id="UP000198589">
    <property type="component" value="Unassembled WGS sequence"/>
</dbReference>
<dbReference type="GO" id="GO:0003700">
    <property type="term" value="F:DNA-binding transcription factor activity"/>
    <property type="evidence" value="ECO:0007669"/>
    <property type="project" value="TreeGrafter"/>
</dbReference>
<dbReference type="SUPFAM" id="SSF46689">
    <property type="entry name" value="Homeodomain-like"/>
    <property type="match status" value="1"/>
</dbReference>